<dbReference type="EMBL" id="WWCP01000001">
    <property type="protein sequence ID" value="MYM80559.1"/>
    <property type="molecule type" value="Genomic_DNA"/>
</dbReference>
<proteinExistence type="predicted"/>
<dbReference type="AlphaFoldDB" id="A0A6L8ME81"/>
<gene>
    <name evidence="2" type="ORF">GTP44_01110</name>
</gene>
<organism evidence="2 3">
    <name type="scientific">Duganella lactea</name>
    <dbReference type="NCBI Taxonomy" id="2692173"/>
    <lineage>
        <taxon>Bacteria</taxon>
        <taxon>Pseudomonadati</taxon>
        <taxon>Pseudomonadota</taxon>
        <taxon>Betaproteobacteria</taxon>
        <taxon>Burkholderiales</taxon>
        <taxon>Oxalobacteraceae</taxon>
        <taxon>Telluria group</taxon>
        <taxon>Duganella</taxon>
    </lineage>
</organism>
<comment type="caution">
    <text evidence="2">The sequence shown here is derived from an EMBL/GenBank/DDBJ whole genome shotgun (WGS) entry which is preliminary data.</text>
</comment>
<evidence type="ECO:0000313" key="2">
    <source>
        <dbReference type="EMBL" id="MYM80559.1"/>
    </source>
</evidence>
<feature type="region of interest" description="Disordered" evidence="1">
    <location>
        <begin position="146"/>
        <end position="165"/>
    </location>
</feature>
<accession>A0A6L8ME81</accession>
<dbReference type="Proteomes" id="UP000474565">
    <property type="component" value="Unassembled WGS sequence"/>
</dbReference>
<name>A0A6L8ME81_9BURK</name>
<sequence>MKLSKQQKEDLIKELSLPWGSVNLMCDGYLVSLNVERKTAMTFRVYTYVNGLMKAAWVIGSNPAPEQKFLRQSVRPNLSPAKRSKMEKALGKRHVSKDPYFSGSYTIYLPDWSTGKAAINHLCKVCESITIPSKAEAQAIIEAGAAAAKQSKESKHESEEQRAAA</sequence>
<evidence type="ECO:0000256" key="1">
    <source>
        <dbReference type="SAM" id="MobiDB-lite"/>
    </source>
</evidence>
<dbReference type="RefSeq" id="WP_161017968.1">
    <property type="nucleotide sequence ID" value="NZ_WWCP01000001.1"/>
</dbReference>
<reference evidence="2 3" key="1">
    <citation type="submission" date="2019-12" db="EMBL/GenBank/DDBJ databases">
        <title>Novel species isolated from a subtropical stream in China.</title>
        <authorList>
            <person name="Lu H."/>
        </authorList>
    </citation>
    <scope>NUCLEOTIDE SEQUENCE [LARGE SCALE GENOMIC DNA]</scope>
    <source>
        <strain evidence="2 3">FT50W</strain>
    </source>
</reference>
<protein>
    <submittedName>
        <fullName evidence="2">Uncharacterized protein</fullName>
    </submittedName>
</protein>
<evidence type="ECO:0000313" key="3">
    <source>
        <dbReference type="Proteomes" id="UP000474565"/>
    </source>
</evidence>
<feature type="compositionally biased region" description="Basic and acidic residues" evidence="1">
    <location>
        <begin position="150"/>
        <end position="165"/>
    </location>
</feature>